<dbReference type="GO" id="GO:0043114">
    <property type="term" value="P:regulation of vascular permeability"/>
    <property type="evidence" value="ECO:0007669"/>
    <property type="project" value="Ensembl"/>
</dbReference>
<evidence type="ECO:0000256" key="11">
    <source>
        <dbReference type="ARBA" id="ARBA00022525"/>
    </source>
</evidence>
<keyword evidence="22" id="KW-0732">Signal</keyword>
<dbReference type="GO" id="GO:0060372">
    <property type="term" value="P:regulation of atrial cardiac muscle cell membrane repolarization"/>
    <property type="evidence" value="ECO:0007669"/>
    <property type="project" value="Ensembl"/>
</dbReference>
<evidence type="ECO:0000256" key="7">
    <source>
        <dbReference type="ARBA" id="ARBA00004613"/>
    </source>
</evidence>
<keyword evidence="13 21" id="KW-0838">Vasoactive</keyword>
<dbReference type="GeneTree" id="ENSGT00940000154513"/>
<dbReference type="InterPro" id="IPR030480">
    <property type="entry name" value="Natr_peptide_CS"/>
</dbReference>
<dbReference type="CTD" id="4878"/>
<dbReference type="OMA" id="GPWDASD"/>
<dbReference type="GO" id="GO:0032991">
    <property type="term" value="C:protein-containing complex"/>
    <property type="evidence" value="ECO:0007669"/>
    <property type="project" value="Ensembl"/>
</dbReference>
<keyword evidence="12" id="KW-0372">Hormone</keyword>
<dbReference type="AlphaFoldDB" id="F6TF44"/>
<dbReference type="GO" id="GO:0005615">
    <property type="term" value="C:extracellular space"/>
    <property type="evidence" value="ECO:0000318"/>
    <property type="project" value="GO_Central"/>
</dbReference>
<dbReference type="GO" id="GO:0003085">
    <property type="term" value="P:negative regulation of systemic arterial blood pressure"/>
    <property type="evidence" value="ECO:0000318"/>
    <property type="project" value="GO_Central"/>
</dbReference>
<evidence type="ECO:0000256" key="10">
    <source>
        <dbReference type="ARBA" id="ARBA00020078"/>
    </source>
</evidence>
<evidence type="ECO:0000313" key="24">
    <source>
        <dbReference type="Proteomes" id="UP000002279"/>
    </source>
</evidence>
<keyword evidence="14" id="KW-1015">Disulfide bond</keyword>
<dbReference type="Proteomes" id="UP000002279">
    <property type="component" value="Chromosome 5"/>
</dbReference>
<evidence type="ECO:0000256" key="15">
    <source>
        <dbReference type="ARBA" id="ARBA00030903"/>
    </source>
</evidence>
<dbReference type="GO" id="GO:0051427">
    <property type="term" value="F:hormone receptor binding"/>
    <property type="evidence" value="ECO:0000318"/>
    <property type="project" value="GO_Central"/>
</dbReference>
<evidence type="ECO:0000256" key="22">
    <source>
        <dbReference type="SAM" id="SignalP"/>
    </source>
</evidence>
<dbReference type="PANTHER" id="PTHR14066:SF2">
    <property type="entry name" value="NATRIURETIC PEPTIDES A"/>
    <property type="match status" value="1"/>
</dbReference>
<dbReference type="GO" id="GO:0097746">
    <property type="term" value="P:blood vessel diameter maintenance"/>
    <property type="evidence" value="ECO:0007669"/>
    <property type="project" value="UniProtKB-KW"/>
</dbReference>
<dbReference type="GO" id="GO:0030250">
    <property type="term" value="F:guanylate cyclase activator activity"/>
    <property type="evidence" value="ECO:0007669"/>
    <property type="project" value="Ensembl"/>
</dbReference>
<dbReference type="Ensembl" id="ENSOANT00000004355.2">
    <property type="protein sequence ID" value="ENSOANP00000004354.2"/>
    <property type="gene ID" value="ENSOANG00000002739.2"/>
</dbReference>
<comment type="function">
    <text evidence="6">May have a role in cardio-renal homeostasis through regulation of natriuresis and vasodilation. In vivo promotes natriuresis. In vitro, selectively vasodilates intestinal and vascular smooth muscle strips.</text>
</comment>
<dbReference type="GO" id="GO:1903766">
    <property type="term" value="P:positive regulation of potassium ion export across plasma membrane"/>
    <property type="evidence" value="ECO:0007669"/>
    <property type="project" value="Ensembl"/>
</dbReference>
<sequence>MGLCTAICAGMLLLLTLQLQGQGLANPIYEAVPNSDLVDFKALLDRLEDKMPSEEAAVPSQGFNEQNDEIGAALNPLSPWSGDVSPAQRDGALGRGPWEQPERAALLKNKLRTLLTGPRSLRRFSSCFGSRIDRIGAQSGLGCNSYRSQR</sequence>
<dbReference type="GO" id="GO:0006182">
    <property type="term" value="P:cGMP biosynthetic process"/>
    <property type="evidence" value="ECO:0000318"/>
    <property type="project" value="GO_Central"/>
</dbReference>
<reference evidence="23 24" key="1">
    <citation type="journal article" date="2008" name="Nature">
        <title>Genome analysis of the platypus reveals unique signatures of evolution.</title>
        <authorList>
            <person name="Warren W.C."/>
            <person name="Hillier L.W."/>
            <person name="Marshall Graves J.A."/>
            <person name="Birney E."/>
            <person name="Ponting C.P."/>
            <person name="Grutzner F."/>
            <person name="Belov K."/>
            <person name="Miller W."/>
            <person name="Clarke L."/>
            <person name="Chinwalla A.T."/>
            <person name="Yang S.P."/>
            <person name="Heger A."/>
            <person name="Locke D.P."/>
            <person name="Miethke P."/>
            <person name="Waters P.D."/>
            <person name="Veyrunes F."/>
            <person name="Fulton L."/>
            <person name="Fulton B."/>
            <person name="Graves T."/>
            <person name="Wallis J."/>
            <person name="Puente X.S."/>
            <person name="Lopez-Otin C."/>
            <person name="Ordonez G.R."/>
            <person name="Eichler E.E."/>
            <person name="Chen L."/>
            <person name="Cheng Z."/>
            <person name="Deakin J.E."/>
            <person name="Alsop A."/>
            <person name="Thompson K."/>
            <person name="Kirby P."/>
            <person name="Papenfuss A.T."/>
            <person name="Wakefield M.J."/>
            <person name="Olender T."/>
            <person name="Lancet D."/>
            <person name="Huttley G.A."/>
            <person name="Smit A.F."/>
            <person name="Pask A."/>
            <person name="Temple-Smith P."/>
            <person name="Batzer M.A."/>
            <person name="Walker J.A."/>
            <person name="Konkel M.K."/>
            <person name="Harris R.S."/>
            <person name="Whittington C.M."/>
            <person name="Wong E.S."/>
            <person name="Gemmell N.J."/>
            <person name="Buschiazzo E."/>
            <person name="Vargas Jentzsch I.M."/>
            <person name="Merkel A."/>
            <person name="Schmitz J."/>
            <person name="Zemann A."/>
            <person name="Churakov G."/>
            <person name="Kriegs J.O."/>
            <person name="Brosius J."/>
            <person name="Murchison E.P."/>
            <person name="Sachidanandam R."/>
            <person name="Smith C."/>
            <person name="Hannon G.J."/>
            <person name="Tsend-Ayush E."/>
            <person name="McMillan D."/>
            <person name="Attenborough R."/>
            <person name="Rens W."/>
            <person name="Ferguson-Smith M."/>
            <person name="Lefevre C.M."/>
            <person name="Sharp J.A."/>
            <person name="Nicholas K.R."/>
            <person name="Ray D.A."/>
            <person name="Kube M."/>
            <person name="Reinhardt R."/>
            <person name="Pringle T.H."/>
            <person name="Taylor J."/>
            <person name="Jones R.C."/>
            <person name="Nixon B."/>
            <person name="Dacheux J.L."/>
            <person name="Niwa H."/>
            <person name="Sekita Y."/>
            <person name="Huang X."/>
            <person name="Stark A."/>
            <person name="Kheradpour P."/>
            <person name="Kellis M."/>
            <person name="Flicek P."/>
            <person name="Chen Y."/>
            <person name="Webber C."/>
            <person name="Hardison R."/>
            <person name="Nelson J."/>
            <person name="Hallsworth-Pepin K."/>
            <person name="Delehaunty K."/>
            <person name="Markovic C."/>
            <person name="Minx P."/>
            <person name="Feng Y."/>
            <person name="Kremitzki C."/>
            <person name="Mitreva M."/>
            <person name="Glasscock J."/>
            <person name="Wylie T."/>
            <person name="Wohldmann P."/>
            <person name="Thiru P."/>
            <person name="Nhan M.N."/>
            <person name="Pohl C.S."/>
            <person name="Smith S.M."/>
            <person name="Hou S."/>
            <person name="Nefedov M."/>
            <person name="de Jong P.J."/>
            <person name="Renfree M.B."/>
            <person name="Mardis E.R."/>
            <person name="Wilson R.K."/>
        </authorList>
    </citation>
    <scope>NUCLEOTIDE SEQUENCE [LARGE SCALE GENOMIC DNA]</scope>
    <source>
        <strain evidence="23 24">Glennie</strain>
    </source>
</reference>
<dbReference type="GO" id="GO:0005179">
    <property type="term" value="F:hormone activity"/>
    <property type="evidence" value="ECO:0000318"/>
    <property type="project" value="GO_Central"/>
</dbReference>
<dbReference type="GO" id="GO:0010460">
    <property type="term" value="P:positive regulation of heart rate"/>
    <property type="evidence" value="ECO:0007669"/>
    <property type="project" value="Ensembl"/>
</dbReference>
<organism evidence="23 24">
    <name type="scientific">Ornithorhynchus anatinus</name>
    <name type="common">Duckbill platypus</name>
    <dbReference type="NCBI Taxonomy" id="9258"/>
    <lineage>
        <taxon>Eukaryota</taxon>
        <taxon>Metazoa</taxon>
        <taxon>Chordata</taxon>
        <taxon>Craniata</taxon>
        <taxon>Vertebrata</taxon>
        <taxon>Euteleostomi</taxon>
        <taxon>Mammalia</taxon>
        <taxon>Monotremata</taxon>
        <taxon>Ornithorhynchidae</taxon>
        <taxon>Ornithorhynchus</taxon>
    </lineage>
</organism>
<evidence type="ECO:0000256" key="4">
    <source>
        <dbReference type="ARBA" id="ARBA00003244"/>
    </source>
</evidence>
<evidence type="ECO:0000256" key="1">
    <source>
        <dbReference type="ARBA" id="ARBA00002352"/>
    </source>
</evidence>
<dbReference type="RefSeq" id="XP_007657593.1">
    <property type="nucleotide sequence ID" value="XM_007659403.2"/>
</dbReference>
<dbReference type="GO" id="GO:0019934">
    <property type="term" value="P:cGMP-mediated signaling"/>
    <property type="evidence" value="ECO:0000318"/>
    <property type="project" value="GO_Central"/>
</dbReference>
<dbReference type="GO" id="GO:0036376">
    <property type="term" value="P:sodium ion export across plasma membrane"/>
    <property type="evidence" value="ECO:0007669"/>
    <property type="project" value="Ensembl"/>
</dbReference>
<evidence type="ECO:0000256" key="17">
    <source>
        <dbReference type="ARBA" id="ARBA00031619"/>
    </source>
</evidence>
<evidence type="ECO:0000256" key="19">
    <source>
        <dbReference type="ARBA" id="ARBA00033220"/>
    </source>
</evidence>
<evidence type="ECO:0000256" key="14">
    <source>
        <dbReference type="ARBA" id="ARBA00023157"/>
    </source>
</evidence>
<dbReference type="Bgee" id="ENSOANG00000002739">
    <property type="expression patterns" value="Expressed in heart"/>
</dbReference>
<keyword evidence="24" id="KW-1185">Reference proteome</keyword>
<accession>F6TF44</accession>
<comment type="function">
    <text evidence="1">May have a role in cardio-renal homeostasis through regulation of natriuresis and vasodilation. In vivo promotes natriuresis and in vitro, vasodilates renal artery strips.</text>
</comment>
<dbReference type="GO" id="GO:0006457">
    <property type="term" value="P:protein folding"/>
    <property type="evidence" value="ECO:0007669"/>
    <property type="project" value="Ensembl"/>
</dbReference>
<evidence type="ECO:0000256" key="18">
    <source>
        <dbReference type="ARBA" id="ARBA00032736"/>
    </source>
</evidence>
<comment type="subcellular location">
    <subcellularLocation>
        <location evidence="7 21">Secreted</location>
    </subcellularLocation>
</comment>
<comment type="subunit">
    <text evidence="9">Homodimer; disulfide-linked antiparallel dimer.</text>
</comment>
<dbReference type="STRING" id="9258.ENSOANP00000004354"/>
<evidence type="ECO:0000256" key="16">
    <source>
        <dbReference type="ARBA" id="ARBA00031144"/>
    </source>
</evidence>
<evidence type="ECO:0000256" key="13">
    <source>
        <dbReference type="ARBA" id="ARBA00022858"/>
    </source>
</evidence>
<comment type="function">
    <text evidence="3">May have a role in cardio-renal homeostasis through regulation of natriuresis and vasodilation. In vivo promotes natriuresis. In vitro, selectively vasodilates intestinal smooth muscle but not vascular smooth muscle strips.</text>
</comment>
<comment type="function">
    <text evidence="4">May have a role in cardio-renal homeostasis through regulation of regulation of natriuresis and vasodilation. In vivo promotes natriuresis. In vitro, vasodilates intestinal smooth muscle but not smooth muscle strips.</text>
</comment>
<dbReference type="PRINTS" id="PR00710">
    <property type="entry name" value="NATPEPTIDES"/>
</dbReference>
<dbReference type="GO" id="GO:0014898">
    <property type="term" value="P:cardiac muscle hypertrophy in response to stress"/>
    <property type="evidence" value="ECO:0007669"/>
    <property type="project" value="Ensembl"/>
</dbReference>
<evidence type="ECO:0000256" key="20">
    <source>
        <dbReference type="ARBA" id="ARBA00045221"/>
    </source>
</evidence>
<feature type="signal peptide" evidence="22">
    <location>
        <begin position="1"/>
        <end position="25"/>
    </location>
</feature>
<evidence type="ECO:0000256" key="12">
    <source>
        <dbReference type="ARBA" id="ARBA00022702"/>
    </source>
</evidence>
<evidence type="ECO:0000256" key="9">
    <source>
        <dbReference type="ARBA" id="ARBA00011384"/>
    </source>
</evidence>
<dbReference type="GO" id="GO:0007168">
    <property type="term" value="P:receptor guanylyl cyclase signaling pathway"/>
    <property type="evidence" value="ECO:0000318"/>
    <property type="project" value="GO_Central"/>
</dbReference>
<comment type="function">
    <text evidence="5">May have a role in cardio-renal homeostasis through regulation of diuresis and inhibiting aldosterone synthesis. In vitro, promotes the production of cGMP and induces vasodilation. May promote natriuresis, at least in part, by enhancing prostaglandin E2 synthesis resulting in the inhibition of renal Na+-K+-ATPase. May have a role in potassium excretion but not sodium excretion (natriuresis). Possibly enhances protein excretion in urine by decreasing proximal tubular protein reabsorption.</text>
</comment>
<evidence type="ECO:0000313" key="23">
    <source>
        <dbReference type="Ensembl" id="ENSOANP00000004354.2"/>
    </source>
</evidence>
<dbReference type="InterPro" id="IPR050787">
    <property type="entry name" value="Natriuretic_peptide"/>
</dbReference>
<comment type="function">
    <text evidence="20">May have a role in cardio-renal homeostasis through regulation of natriuresis, diuresis, vasodilation, and inhibiting aldosterone synthesis. In vitro, promotes the production of cGMP and induces vasodilation. May promote natriuresis, at least in part, by enhancing prostaglandin E2 synthesis resulting in the inhibition of renal Na+-K+-ATPase. However reports on the involvement of this peptide in mammal blood volume and blood pressure homeostasis are conflicting; according to a report, in vivo it is not sufficient to activate cGMP and does not inhibit collecting duct transport nor effect diuresis and natriuresis. Appears to bind to specific receptors that are distinct from the receptors bound by atrial natriuretic peptide and vessel dilator. Possibly enhances protein excretion in urine by decreasing proximal tubular protein reabsorption.</text>
</comment>
<dbReference type="PANTHER" id="PTHR14066">
    <property type="entry name" value="ATRIAL NATRIURETIC FACTOR PRECURSOR"/>
    <property type="match status" value="1"/>
</dbReference>
<evidence type="ECO:0000256" key="6">
    <source>
        <dbReference type="ARBA" id="ARBA00003360"/>
    </source>
</evidence>
<dbReference type="PROSITE" id="PS00263">
    <property type="entry name" value="NATRIURETIC_PEPTIDE"/>
    <property type="match status" value="1"/>
</dbReference>
<dbReference type="GO" id="GO:0007565">
    <property type="term" value="P:female pregnancy"/>
    <property type="evidence" value="ECO:0007669"/>
    <property type="project" value="Ensembl"/>
</dbReference>
<dbReference type="InParanoid" id="F6TF44"/>
<evidence type="ECO:0000256" key="21">
    <source>
        <dbReference type="RuleBase" id="RU003686"/>
    </source>
</evidence>
<dbReference type="GO" id="GO:0071855">
    <property type="term" value="F:neuropeptide receptor binding"/>
    <property type="evidence" value="ECO:0007669"/>
    <property type="project" value="Ensembl"/>
</dbReference>
<reference evidence="23" key="2">
    <citation type="submission" date="2025-08" db="UniProtKB">
        <authorList>
            <consortium name="Ensembl"/>
        </authorList>
    </citation>
    <scope>IDENTIFICATION</scope>
    <source>
        <strain evidence="23">Glennie</strain>
    </source>
</reference>
<dbReference type="OrthoDB" id="8865096at2759"/>
<dbReference type="GO" id="GO:0060452">
    <property type="term" value="P:positive regulation of cardiac muscle contraction"/>
    <property type="evidence" value="ECO:0007669"/>
    <property type="project" value="Ensembl"/>
</dbReference>
<evidence type="ECO:0000256" key="2">
    <source>
        <dbReference type="ARBA" id="ARBA00002857"/>
    </source>
</evidence>
<comment type="similarity">
    <text evidence="8 21">Belongs to the natriuretic peptide family.</text>
</comment>
<feature type="chain" id="PRO_5030169448" description="Natriuretic peptides A" evidence="22">
    <location>
        <begin position="26"/>
        <end position="150"/>
    </location>
</feature>
<dbReference type="HOGENOM" id="CLU_144536_0_0_1"/>
<dbReference type="InterPro" id="IPR000663">
    <property type="entry name" value="Natr_peptide"/>
</dbReference>
<protein>
    <recommendedName>
        <fullName evidence="10">Natriuretic peptides A</fullName>
    </recommendedName>
    <alternativeName>
        <fullName evidence="17">Atrial natriuretic factor prohormone</fullName>
    </alternativeName>
    <alternativeName>
        <fullName evidence="18">Atrial natriuretic peptide prohormone</fullName>
    </alternativeName>
    <alternativeName>
        <fullName evidence="16">Atriopeptigen</fullName>
    </alternativeName>
    <alternativeName>
        <fullName evidence="15">Cardiodilatin</fullName>
    </alternativeName>
    <alternativeName>
        <fullName evidence="19">preproCDD-ANF</fullName>
    </alternativeName>
</protein>
<dbReference type="Pfam" id="PF00212">
    <property type="entry name" value="ANP"/>
    <property type="match status" value="1"/>
</dbReference>
<evidence type="ECO:0000256" key="8">
    <source>
        <dbReference type="ARBA" id="ARBA00009041"/>
    </source>
</evidence>
<gene>
    <name evidence="23" type="primary">NPPA</name>
</gene>
<proteinExistence type="inferred from homology"/>
<dbReference type="KEGG" id="oaa:100086091"/>
<dbReference type="InterPro" id="IPR002407">
    <property type="entry name" value="Natriuretic_peptide_atrial"/>
</dbReference>
<dbReference type="GO" id="GO:0005184">
    <property type="term" value="F:neuropeptide hormone activity"/>
    <property type="evidence" value="ECO:0007669"/>
    <property type="project" value="Ensembl"/>
</dbReference>
<dbReference type="FunCoup" id="F6TF44">
    <property type="interactions" value="454"/>
</dbReference>
<comment type="function">
    <text evidence="2">Hormone produced in the kidneys that appears to be important for maintaining cardio-renal homeostasis. Mediates vasodilation, natriuresis and diuresis primarily in the renal system, in order to maintain the extracellular fluid volume and control the fluid-electrolyte balance. Specifically binds and stimulates cGMP production by renal transmembrane receptors, likely NPR1. Urodilatin not ANP, may be the natriuretic peptide responsible for the regulation of sodium and water homeostasis in the kidney.</text>
</comment>
<dbReference type="GeneID" id="100086091"/>
<evidence type="ECO:0000256" key="5">
    <source>
        <dbReference type="ARBA" id="ARBA00003298"/>
    </source>
</evidence>
<evidence type="ECO:0000256" key="3">
    <source>
        <dbReference type="ARBA" id="ARBA00002948"/>
    </source>
</evidence>
<keyword evidence="11" id="KW-0964">Secreted</keyword>
<dbReference type="SMART" id="SM00183">
    <property type="entry name" value="NAT_PEP"/>
    <property type="match status" value="1"/>
</dbReference>
<dbReference type="GO" id="GO:0005737">
    <property type="term" value="C:cytoplasm"/>
    <property type="evidence" value="ECO:0000318"/>
    <property type="project" value="GO_Central"/>
</dbReference>
<reference evidence="23" key="3">
    <citation type="submission" date="2025-09" db="UniProtKB">
        <authorList>
            <consortium name="Ensembl"/>
        </authorList>
    </citation>
    <scope>IDENTIFICATION</scope>
    <source>
        <strain evidence="23">Glennie</strain>
    </source>
</reference>
<dbReference type="eggNOG" id="ENOG502S9RQ">
    <property type="taxonomic scope" value="Eukaryota"/>
</dbReference>
<name>F6TF44_ORNAN</name>
<dbReference type="PRINTS" id="PR00711">
    <property type="entry name" value="ANATPEPTIDE"/>
</dbReference>
<dbReference type="GO" id="GO:0007218">
    <property type="term" value="P:neuropeptide signaling pathway"/>
    <property type="evidence" value="ECO:0000318"/>
    <property type="project" value="GO_Central"/>
</dbReference>